<evidence type="ECO:0000313" key="2">
    <source>
        <dbReference type="EMBL" id="GJJ06627.1"/>
    </source>
</evidence>
<gene>
    <name evidence="2" type="ORF">Clacol_000821</name>
</gene>
<reference evidence="2" key="1">
    <citation type="submission" date="2021-10" db="EMBL/GenBank/DDBJ databases">
        <title>De novo Genome Assembly of Clathrus columnatus (Basidiomycota, Fungi) Using Illumina and Nanopore Sequence Data.</title>
        <authorList>
            <person name="Ogiso-Tanaka E."/>
            <person name="Itagaki H."/>
            <person name="Hosoya T."/>
            <person name="Hosaka K."/>
        </authorList>
    </citation>
    <scope>NUCLEOTIDE SEQUENCE</scope>
    <source>
        <strain evidence="2">MO-923</strain>
    </source>
</reference>
<keyword evidence="3" id="KW-1185">Reference proteome</keyword>
<dbReference type="SUPFAM" id="SSF109604">
    <property type="entry name" value="HD-domain/PDEase-like"/>
    <property type="match status" value="1"/>
</dbReference>
<dbReference type="PANTHER" id="PTHR40202:SF1">
    <property type="entry name" value="HD DOMAIN-CONTAINING PROTEIN"/>
    <property type="match status" value="1"/>
</dbReference>
<dbReference type="PANTHER" id="PTHR40202">
    <property type="match status" value="1"/>
</dbReference>
<evidence type="ECO:0000313" key="3">
    <source>
        <dbReference type="Proteomes" id="UP001050691"/>
    </source>
</evidence>
<dbReference type="EMBL" id="BPWL01000001">
    <property type="protein sequence ID" value="GJJ06627.1"/>
    <property type="molecule type" value="Genomic_DNA"/>
</dbReference>
<name>A0AAV4ZZN5_9AGAM</name>
<protein>
    <recommendedName>
        <fullName evidence="1">HD domain-containing protein</fullName>
    </recommendedName>
</protein>
<dbReference type="InterPro" id="IPR006674">
    <property type="entry name" value="HD_domain"/>
</dbReference>
<comment type="caution">
    <text evidence="2">The sequence shown here is derived from an EMBL/GenBank/DDBJ whole genome shotgun (WGS) entry which is preliminary data.</text>
</comment>
<dbReference type="NCBIfam" id="TIGR00277">
    <property type="entry name" value="HDIG"/>
    <property type="match status" value="1"/>
</dbReference>
<dbReference type="InterPro" id="IPR006675">
    <property type="entry name" value="HDIG_dom"/>
</dbReference>
<dbReference type="Pfam" id="PF01966">
    <property type="entry name" value="HD"/>
    <property type="match status" value="1"/>
</dbReference>
<feature type="domain" description="HD" evidence="1">
    <location>
        <begin position="31"/>
        <end position="110"/>
    </location>
</feature>
<organism evidence="2 3">
    <name type="scientific">Clathrus columnatus</name>
    <dbReference type="NCBI Taxonomy" id="1419009"/>
    <lineage>
        <taxon>Eukaryota</taxon>
        <taxon>Fungi</taxon>
        <taxon>Dikarya</taxon>
        <taxon>Basidiomycota</taxon>
        <taxon>Agaricomycotina</taxon>
        <taxon>Agaricomycetes</taxon>
        <taxon>Phallomycetidae</taxon>
        <taxon>Phallales</taxon>
        <taxon>Clathraceae</taxon>
        <taxon>Clathrus</taxon>
    </lineage>
</organism>
<sequence>MGTAEERIDELLRLLEDQGNGDYIGEAISQLEHCLQAANLAKISNADNDTIVAALLHDVGQFIPQDTEALLYNGEKVGRRGHEVIGANYLRSLGFNQKVCQLVEAHVIAKRYLCAVSPSYHSGLSPASQKSLVLQGGPFTPDEVEQFESDPLWREKVQLRKWDDEAKVPGMHSPDLRHYRSLMLDSLIRV</sequence>
<dbReference type="AlphaFoldDB" id="A0AAV4ZZN5"/>
<dbReference type="InterPro" id="IPR003607">
    <property type="entry name" value="HD/PDEase_dom"/>
</dbReference>
<dbReference type="Gene3D" id="1.10.3210.10">
    <property type="entry name" value="Hypothetical protein af1432"/>
    <property type="match status" value="1"/>
</dbReference>
<dbReference type="Proteomes" id="UP001050691">
    <property type="component" value="Unassembled WGS sequence"/>
</dbReference>
<proteinExistence type="predicted"/>
<accession>A0AAV4ZZN5</accession>
<dbReference type="CDD" id="cd00077">
    <property type="entry name" value="HDc"/>
    <property type="match status" value="1"/>
</dbReference>
<evidence type="ECO:0000259" key="1">
    <source>
        <dbReference type="Pfam" id="PF01966"/>
    </source>
</evidence>
<dbReference type="InterPro" id="IPR052567">
    <property type="entry name" value="OP_Dioxygenase"/>
</dbReference>